<name>A0A8T0HWD2_CERPU</name>
<evidence type="ECO:0000256" key="1">
    <source>
        <dbReference type="SAM" id="MobiDB-lite"/>
    </source>
</evidence>
<accession>A0A8T0HWD2</accession>
<gene>
    <name evidence="2" type="ORF">KC19_VG285900</name>
</gene>
<dbReference type="AlphaFoldDB" id="A0A8T0HWD2"/>
<feature type="compositionally biased region" description="Low complexity" evidence="1">
    <location>
        <begin position="12"/>
        <end position="31"/>
    </location>
</feature>
<dbReference type="EMBL" id="CM026426">
    <property type="protein sequence ID" value="KAG0574728.1"/>
    <property type="molecule type" value="Genomic_DNA"/>
</dbReference>
<organism evidence="2 3">
    <name type="scientific">Ceratodon purpureus</name>
    <name type="common">Fire moss</name>
    <name type="synonym">Dicranum purpureum</name>
    <dbReference type="NCBI Taxonomy" id="3225"/>
    <lineage>
        <taxon>Eukaryota</taxon>
        <taxon>Viridiplantae</taxon>
        <taxon>Streptophyta</taxon>
        <taxon>Embryophyta</taxon>
        <taxon>Bryophyta</taxon>
        <taxon>Bryophytina</taxon>
        <taxon>Bryopsida</taxon>
        <taxon>Dicranidae</taxon>
        <taxon>Pseudoditrichales</taxon>
        <taxon>Ditrichaceae</taxon>
        <taxon>Ceratodon</taxon>
    </lineage>
</organism>
<feature type="region of interest" description="Disordered" evidence="1">
    <location>
        <begin position="1"/>
        <end position="34"/>
    </location>
</feature>
<proteinExistence type="predicted"/>
<dbReference type="Proteomes" id="UP000822688">
    <property type="component" value="Chromosome V"/>
</dbReference>
<reference evidence="2" key="1">
    <citation type="submission" date="2020-06" db="EMBL/GenBank/DDBJ databases">
        <title>WGS assembly of Ceratodon purpureus strain R40.</title>
        <authorList>
            <person name="Carey S.B."/>
            <person name="Jenkins J."/>
            <person name="Shu S."/>
            <person name="Lovell J.T."/>
            <person name="Sreedasyam A."/>
            <person name="Maumus F."/>
            <person name="Tiley G.P."/>
            <person name="Fernandez-Pozo N."/>
            <person name="Barry K."/>
            <person name="Chen C."/>
            <person name="Wang M."/>
            <person name="Lipzen A."/>
            <person name="Daum C."/>
            <person name="Saski C.A."/>
            <person name="Payton A.C."/>
            <person name="Mcbreen J.C."/>
            <person name="Conrad R.E."/>
            <person name="Kollar L.M."/>
            <person name="Olsson S."/>
            <person name="Huttunen S."/>
            <person name="Landis J.B."/>
            <person name="Wickett N.J."/>
            <person name="Johnson M.G."/>
            <person name="Rensing S.A."/>
            <person name="Grimwood J."/>
            <person name="Schmutz J."/>
            <person name="Mcdaniel S.F."/>
        </authorList>
    </citation>
    <scope>NUCLEOTIDE SEQUENCE</scope>
    <source>
        <strain evidence="2">R40</strain>
    </source>
</reference>
<keyword evidence="3" id="KW-1185">Reference proteome</keyword>
<evidence type="ECO:0000313" key="2">
    <source>
        <dbReference type="EMBL" id="KAG0574728.1"/>
    </source>
</evidence>
<evidence type="ECO:0000313" key="3">
    <source>
        <dbReference type="Proteomes" id="UP000822688"/>
    </source>
</evidence>
<protein>
    <submittedName>
        <fullName evidence="2">Uncharacterized protein</fullName>
    </submittedName>
</protein>
<comment type="caution">
    <text evidence="2">The sequence shown here is derived from an EMBL/GenBank/DDBJ whole genome shotgun (WGS) entry which is preliminary data.</text>
</comment>
<sequence>MRRCMVSTKHWSSTYSNTRRSPTPTSISTTNFAQPPPTLTTVCGARGPSMQRSWMGHFLRLLIEVTKATVLVVGHPHCLENSLHTVQRLGSSVQLRESGTRIRIQGLGRVGGTKKWRLEGNFTAREK</sequence>